<keyword evidence="9" id="KW-0472">Membrane</keyword>
<comment type="caution">
    <text evidence="12">The sequence shown here is derived from an EMBL/GenBank/DDBJ whole genome shotgun (WGS) entry which is preliminary data.</text>
</comment>
<dbReference type="EMBL" id="VUNR01000012">
    <property type="protein sequence ID" value="MSU08790.1"/>
    <property type="molecule type" value="Genomic_DNA"/>
</dbReference>
<keyword evidence="12" id="KW-0966">Cell projection</keyword>
<dbReference type="GO" id="GO:0015031">
    <property type="term" value="P:protein transport"/>
    <property type="evidence" value="ECO:0007669"/>
    <property type="project" value="UniProtKB-KW"/>
</dbReference>
<keyword evidence="11" id="KW-0175">Coiled coil</keyword>
<keyword evidence="12" id="KW-0969">Cilium</keyword>
<dbReference type="GO" id="GO:0005886">
    <property type="term" value="C:plasma membrane"/>
    <property type="evidence" value="ECO:0007669"/>
    <property type="project" value="UniProtKB-SubCell"/>
</dbReference>
<dbReference type="Pfam" id="PF02050">
    <property type="entry name" value="FliJ"/>
    <property type="match status" value="1"/>
</dbReference>
<evidence type="ECO:0000256" key="6">
    <source>
        <dbReference type="ARBA" id="ARBA00022500"/>
    </source>
</evidence>
<evidence type="ECO:0000313" key="13">
    <source>
        <dbReference type="Proteomes" id="UP000433181"/>
    </source>
</evidence>
<dbReference type="GO" id="GO:0009288">
    <property type="term" value="C:bacterial-type flagellum"/>
    <property type="evidence" value="ECO:0007669"/>
    <property type="project" value="InterPro"/>
</dbReference>
<gene>
    <name evidence="12" type="primary">fliJ</name>
    <name evidence="12" type="ORF">FYJ84_07315</name>
</gene>
<dbReference type="GO" id="GO:0071973">
    <property type="term" value="P:bacterial-type flagellum-dependent cell motility"/>
    <property type="evidence" value="ECO:0007669"/>
    <property type="project" value="InterPro"/>
</dbReference>
<evidence type="ECO:0000256" key="7">
    <source>
        <dbReference type="ARBA" id="ARBA00022795"/>
    </source>
</evidence>
<name>A0A6I2UGV9_9FIRM</name>
<dbReference type="AlphaFoldDB" id="A0A6I2UGV9"/>
<evidence type="ECO:0000256" key="2">
    <source>
        <dbReference type="ARBA" id="ARBA00010004"/>
    </source>
</evidence>
<keyword evidence="13" id="KW-1185">Reference proteome</keyword>
<dbReference type="NCBIfam" id="TIGR02473">
    <property type="entry name" value="flagell_FliJ"/>
    <property type="match status" value="1"/>
</dbReference>
<keyword evidence="10" id="KW-1006">Bacterial flagellum protein export</keyword>
<sequence>MKKFRFKLETLLKVTRMNKEQAQVALALATREVEEAREQLNLYLQEMAQGHKDYAELTGAGKTISLGRLMTFNSFFNWKREQIESQQRVIMEKQAVRQKKMQELVAVMNKLKSIEQLKEKRLQQYMAEALQEEQKQLDEIGGQLYFRNQG</sequence>
<accession>A0A6I2UGV9</accession>
<dbReference type="Proteomes" id="UP000433181">
    <property type="component" value="Unassembled WGS sequence"/>
</dbReference>
<keyword evidence="6" id="KW-0145">Chemotaxis</keyword>
<feature type="coiled-coil region" evidence="11">
    <location>
        <begin position="19"/>
        <end position="46"/>
    </location>
</feature>
<dbReference type="GO" id="GO:0044781">
    <property type="term" value="P:bacterial-type flagellum organization"/>
    <property type="evidence" value="ECO:0007669"/>
    <property type="project" value="UniProtKB-KW"/>
</dbReference>
<evidence type="ECO:0000256" key="9">
    <source>
        <dbReference type="ARBA" id="ARBA00023136"/>
    </source>
</evidence>
<keyword evidence="8" id="KW-0653">Protein transport</keyword>
<evidence type="ECO:0000256" key="8">
    <source>
        <dbReference type="ARBA" id="ARBA00022927"/>
    </source>
</evidence>
<evidence type="ECO:0000256" key="10">
    <source>
        <dbReference type="ARBA" id="ARBA00023225"/>
    </source>
</evidence>
<proteinExistence type="inferred from homology"/>
<keyword evidence="7" id="KW-1005">Bacterial flagellum biogenesis</keyword>
<dbReference type="Gene3D" id="1.10.287.1700">
    <property type="match status" value="1"/>
</dbReference>
<evidence type="ECO:0000256" key="11">
    <source>
        <dbReference type="SAM" id="Coils"/>
    </source>
</evidence>
<comment type="similarity">
    <text evidence="2">Belongs to the FliJ family.</text>
</comment>
<evidence type="ECO:0000256" key="5">
    <source>
        <dbReference type="ARBA" id="ARBA00022475"/>
    </source>
</evidence>
<dbReference type="InterPro" id="IPR012823">
    <property type="entry name" value="Flagell_FliJ"/>
</dbReference>
<protein>
    <recommendedName>
        <fullName evidence="3">Flagellar FliJ protein</fullName>
    </recommendedName>
</protein>
<keyword evidence="4" id="KW-0813">Transport</keyword>
<organism evidence="12 13">
    <name type="scientific">Anaerovibrio slackiae</name>
    <dbReference type="NCBI Taxonomy" id="2652309"/>
    <lineage>
        <taxon>Bacteria</taxon>
        <taxon>Bacillati</taxon>
        <taxon>Bacillota</taxon>
        <taxon>Negativicutes</taxon>
        <taxon>Selenomonadales</taxon>
        <taxon>Selenomonadaceae</taxon>
        <taxon>Anaerovibrio</taxon>
    </lineage>
</organism>
<evidence type="ECO:0000256" key="3">
    <source>
        <dbReference type="ARBA" id="ARBA00020392"/>
    </source>
</evidence>
<evidence type="ECO:0000256" key="4">
    <source>
        <dbReference type="ARBA" id="ARBA00022448"/>
    </source>
</evidence>
<keyword evidence="5" id="KW-1003">Cell membrane</keyword>
<dbReference type="GeneID" id="96778722"/>
<comment type="subcellular location">
    <subcellularLocation>
        <location evidence="1">Cell membrane</location>
        <topology evidence="1">Peripheral membrane protein</topology>
        <orientation evidence="1">Cytoplasmic side</orientation>
    </subcellularLocation>
</comment>
<keyword evidence="12" id="KW-0282">Flagellum</keyword>
<dbReference type="RefSeq" id="WP_154406953.1">
    <property type="nucleotide sequence ID" value="NZ_VUNR01000012.1"/>
</dbReference>
<dbReference type="GO" id="GO:0006935">
    <property type="term" value="P:chemotaxis"/>
    <property type="evidence" value="ECO:0007669"/>
    <property type="project" value="UniProtKB-KW"/>
</dbReference>
<evidence type="ECO:0000256" key="1">
    <source>
        <dbReference type="ARBA" id="ARBA00004413"/>
    </source>
</evidence>
<evidence type="ECO:0000313" key="12">
    <source>
        <dbReference type="EMBL" id="MSU08790.1"/>
    </source>
</evidence>
<reference evidence="12 13" key="1">
    <citation type="submission" date="2019-08" db="EMBL/GenBank/DDBJ databases">
        <title>In-depth cultivation of the pig gut microbiome towards novel bacterial diversity and tailored functional studies.</title>
        <authorList>
            <person name="Wylensek D."/>
            <person name="Hitch T.C.A."/>
            <person name="Clavel T."/>
        </authorList>
    </citation>
    <scope>NUCLEOTIDE SEQUENCE [LARGE SCALE GENOMIC DNA]</scope>
    <source>
        <strain evidence="12 13">WCA-693-APC-5D-A</strain>
    </source>
</reference>
<dbReference type="InterPro" id="IPR053716">
    <property type="entry name" value="Flag_assembly_chemotaxis_eff"/>
</dbReference>